<proteinExistence type="predicted"/>
<dbReference type="AlphaFoldDB" id="E6UKG0"/>
<keyword evidence="1" id="KW-0614">Plasmid</keyword>
<sequence>MHHDVCLNIHYSAPREIWDMIGEVYRSMEYWCDNENAWKGEGIDLCASVEPGGLQISGEMPDEIWDKWFSTLKDNLSHKLGYGIGEPEDGFMFKYWAPFKKKYSDIKTIDSKQIVFNDYSTFFWDHFTERERDITGDPPYFLFRSPLIELFIYFDSNGSVSKDKLHQDFNDLQFKLNDLGITTSDLT</sequence>
<organism evidence="1 2">
    <name type="scientific">Ruminococcus albus (strain ATCC 27210 / DSM 20455 / JCM 14654 / NCDO 2250 / 7)</name>
    <dbReference type="NCBI Taxonomy" id="697329"/>
    <lineage>
        <taxon>Bacteria</taxon>
        <taxon>Bacillati</taxon>
        <taxon>Bacillota</taxon>
        <taxon>Clostridia</taxon>
        <taxon>Eubacteriales</taxon>
        <taxon>Oscillospiraceae</taxon>
        <taxon>Ruminococcus</taxon>
    </lineage>
</organism>
<name>E6UKG0_RUMA7</name>
<dbReference type="HOGENOM" id="CLU_1446657_0_0_9"/>
<dbReference type="RefSeq" id="WP_013483701.1">
    <property type="nucleotide sequence ID" value="NC_014825.1"/>
</dbReference>
<dbReference type="EMBL" id="CP002405">
    <property type="protein sequence ID" value="ADU24156.1"/>
    <property type="molecule type" value="Genomic_DNA"/>
</dbReference>
<dbReference type="Proteomes" id="UP000006919">
    <property type="component" value="Plasmid pRUMAL02"/>
</dbReference>
<geneLocation type="plasmid" evidence="1 2">
    <name>pRUMAL02</name>
</geneLocation>
<evidence type="ECO:0000313" key="1">
    <source>
        <dbReference type="EMBL" id="ADU24156.1"/>
    </source>
</evidence>
<reference evidence="2" key="1">
    <citation type="journal article" date="2011" name="J. Bacteriol.">
        <title>Complete genome of the cellulolytic ruminal bacterium Ruminococcus albus 7.</title>
        <authorList>
            <person name="Suen G."/>
            <person name="Stevenson D.M."/>
            <person name="Bruce D.C."/>
            <person name="Chertkov O."/>
            <person name="Copeland A."/>
            <person name="Cheng J.F."/>
            <person name="Detter C."/>
            <person name="Detter J.C."/>
            <person name="Goodwin L.A."/>
            <person name="Han C.S."/>
            <person name="Hauser L.J."/>
            <person name="Ivanova N.N."/>
            <person name="Kyrpides N.C."/>
            <person name="Land M.L."/>
            <person name="Lapidus A."/>
            <person name="Lucas S."/>
            <person name="Ovchinnikova G."/>
            <person name="Pitluck S."/>
            <person name="Tapia R."/>
            <person name="Woyke T."/>
            <person name="Boyum J."/>
            <person name="Mead D."/>
            <person name="Weimer P.J."/>
        </authorList>
    </citation>
    <scope>NUCLEOTIDE SEQUENCE [LARGE SCALE GENOMIC DNA]</scope>
    <source>
        <strain evidence="2">ATCC 27210 / DSM 20455 / JCM 14654 / NCDO 2250 / 7</strain>
        <plasmid evidence="2">pRUMAL02</plasmid>
    </source>
</reference>
<accession>E6UKG0</accession>
<dbReference type="OrthoDB" id="1930967at2"/>
<evidence type="ECO:0000313" key="2">
    <source>
        <dbReference type="Proteomes" id="UP000006919"/>
    </source>
</evidence>
<gene>
    <name evidence="1" type="ordered locus">Rumal_3719</name>
</gene>
<protein>
    <submittedName>
        <fullName evidence="1">Uncharacterized protein</fullName>
    </submittedName>
</protein>
<dbReference type="KEGG" id="ral:Rumal_3719"/>